<proteinExistence type="predicted"/>
<sequence length="348" mass="39226">MPPRPFPQALSIGTDICHHPRFAKYFPVHQHLSSTTSAISSQTLLFHLFDKAFLPSEQRAFWRRFQDTPSSYRKCVPGENAEKQSRQWDEQKAIEAARYLGGRWAAKEAVIKAFTAEKRLLLRDVEIRAEGKGKAPYAVVLDAGSEQMPKNQSAKDVYKQLVKRWELREELKELRKSDGGNNGLRIVKKFSLNRHTAREQEMKKATPQPQQGIAVPENMQSTSSTITPESTSAAPNTSTAPILSKDSILDLSAITQILEQNQQTTSPTSTTSPQTPEPEQDQDTDTGNEQTREPQNAHQTRLEEEINRLRREEHQQQEDAWNNLQGQVVKVSISHDGEYCVATALAAV</sequence>
<feature type="region of interest" description="Disordered" evidence="1">
    <location>
        <begin position="259"/>
        <end position="300"/>
    </location>
</feature>
<keyword evidence="3" id="KW-1185">Reference proteome</keyword>
<reference evidence="2" key="1">
    <citation type="submission" date="2020-06" db="EMBL/GenBank/DDBJ databases">
        <authorList>
            <person name="Onetto C."/>
        </authorList>
    </citation>
    <scope>NUCLEOTIDE SEQUENCE</scope>
</reference>
<dbReference type="InterPro" id="IPR037143">
    <property type="entry name" value="4-PPantetheinyl_Trfase_dom_sf"/>
</dbReference>
<dbReference type="EMBL" id="CAINUL010000003">
    <property type="protein sequence ID" value="CAD0109264.1"/>
    <property type="molecule type" value="Genomic_DNA"/>
</dbReference>
<evidence type="ECO:0008006" key="4">
    <source>
        <dbReference type="Google" id="ProtNLM"/>
    </source>
</evidence>
<feature type="compositionally biased region" description="Polar residues" evidence="1">
    <location>
        <begin position="287"/>
        <end position="299"/>
    </location>
</feature>
<dbReference type="OrthoDB" id="15433at2759"/>
<evidence type="ECO:0000313" key="2">
    <source>
        <dbReference type="EMBL" id="CAD0109264.1"/>
    </source>
</evidence>
<dbReference type="GO" id="GO:0008897">
    <property type="term" value="F:holo-[acyl-carrier-protein] synthase activity"/>
    <property type="evidence" value="ECO:0007669"/>
    <property type="project" value="InterPro"/>
</dbReference>
<organism evidence="2 3">
    <name type="scientific">Aureobasidium uvarum</name>
    <dbReference type="NCBI Taxonomy" id="2773716"/>
    <lineage>
        <taxon>Eukaryota</taxon>
        <taxon>Fungi</taxon>
        <taxon>Dikarya</taxon>
        <taxon>Ascomycota</taxon>
        <taxon>Pezizomycotina</taxon>
        <taxon>Dothideomycetes</taxon>
        <taxon>Dothideomycetidae</taxon>
        <taxon>Dothideales</taxon>
        <taxon>Saccotheciaceae</taxon>
        <taxon>Aureobasidium</taxon>
    </lineage>
</organism>
<protein>
    <recommendedName>
        <fullName evidence="4">4'-phosphopantetheinyl transferase domain-containing protein</fullName>
    </recommendedName>
</protein>
<dbReference type="SUPFAM" id="SSF56214">
    <property type="entry name" value="4'-phosphopantetheinyl transferase"/>
    <property type="match status" value="1"/>
</dbReference>
<dbReference type="Gene3D" id="3.90.470.20">
    <property type="entry name" value="4'-phosphopantetheinyl transferase domain"/>
    <property type="match status" value="2"/>
</dbReference>
<name>A0A9N8KCK8_9PEZI</name>
<evidence type="ECO:0000313" key="3">
    <source>
        <dbReference type="Proteomes" id="UP000745764"/>
    </source>
</evidence>
<accession>A0A9N8KCK8</accession>
<dbReference type="AlphaFoldDB" id="A0A9N8KCK8"/>
<comment type="caution">
    <text evidence="2">The sequence shown here is derived from an EMBL/GenBank/DDBJ whole genome shotgun (WGS) entry which is preliminary data.</text>
</comment>
<dbReference type="Proteomes" id="UP000745764">
    <property type="component" value="Unassembled WGS sequence"/>
</dbReference>
<dbReference type="GO" id="GO:0000287">
    <property type="term" value="F:magnesium ion binding"/>
    <property type="evidence" value="ECO:0007669"/>
    <property type="project" value="InterPro"/>
</dbReference>
<feature type="compositionally biased region" description="Low complexity" evidence="1">
    <location>
        <begin position="221"/>
        <end position="232"/>
    </location>
</feature>
<gene>
    <name evidence="2" type="ORF">AWRI4620_LOCUS3519</name>
</gene>
<feature type="compositionally biased region" description="Low complexity" evidence="1">
    <location>
        <begin position="259"/>
        <end position="274"/>
    </location>
</feature>
<feature type="region of interest" description="Disordered" evidence="1">
    <location>
        <begin position="197"/>
        <end position="241"/>
    </location>
</feature>
<evidence type="ECO:0000256" key="1">
    <source>
        <dbReference type="SAM" id="MobiDB-lite"/>
    </source>
</evidence>